<dbReference type="SMART" id="SM01095">
    <property type="entry name" value="Cpl-7"/>
    <property type="match status" value="1"/>
</dbReference>
<dbReference type="SMART" id="SM00641">
    <property type="entry name" value="Glyco_25"/>
    <property type="match status" value="1"/>
</dbReference>
<sequence>MGRFKNKSKPLQALIAALFAVLLACTPAIAMADMVGIDVSGWQASNVTCTAQYDFAVVKVSQGVGFENSSWRTQARCVTDRGKSLGLYHYAGGNNAASEADYFVAKARDYVGRAVLVLDWESYQNAQWGNGDWVRRFAQRVHTLTGIWPIVYVQASALNQIPSDVRANCGLWVAQYASNAPTGYQSRPWNYAIYGEAMRQYTSNGWVNGYNGPLDLNYFRGDASQWQAYANPAGAAKPATPPQTERPPTQTVDLQALATATIRGDYGNGQQRRDALGANYDRVMAIVNQRLAGVATVAPQQTTQANTTRVTVRSGDTMSGIASRTGLWPLSRWSVPSGNINRIWPGQVVTYNGGGSVATGGNAPPASRTVTVRAGDTLSDIAARLGISYTQLTGYRSGNPNVIYPGEVLHY</sequence>
<accession>A0A1V8PMB3</accession>
<evidence type="ECO:0000256" key="4">
    <source>
        <dbReference type="SAM" id="SignalP"/>
    </source>
</evidence>
<dbReference type="InterPro" id="IPR013168">
    <property type="entry name" value="Cpl_7_lyso_C"/>
</dbReference>
<comment type="similarity">
    <text evidence="1">Belongs to the glycosyl hydrolase 25 family.</text>
</comment>
<proteinExistence type="inferred from homology"/>
<dbReference type="AlphaFoldDB" id="A0A1V8PMB3"/>
<name>A0A1V8PMB3_9BIFI</name>
<protein>
    <submittedName>
        <fullName evidence="6">Glycoside hydrolase</fullName>
    </submittedName>
</protein>
<dbReference type="Pfam" id="PF08230">
    <property type="entry name" value="CW_7"/>
    <property type="match status" value="1"/>
</dbReference>
<dbReference type="CDD" id="cd06417">
    <property type="entry name" value="GH25_LysA-like"/>
    <property type="match status" value="1"/>
</dbReference>
<dbReference type="Pfam" id="PF01476">
    <property type="entry name" value="LysM"/>
    <property type="match status" value="2"/>
</dbReference>
<dbReference type="Pfam" id="PF01183">
    <property type="entry name" value="Glyco_hydro_25"/>
    <property type="match status" value="1"/>
</dbReference>
<dbReference type="PROSITE" id="PS51782">
    <property type="entry name" value="LYSM"/>
    <property type="match status" value="1"/>
</dbReference>
<dbReference type="InterPro" id="IPR018077">
    <property type="entry name" value="Glyco_hydro_fam25_subgr"/>
</dbReference>
<reference evidence="6 7" key="1">
    <citation type="submission" date="2017-03" db="EMBL/GenBank/DDBJ databases">
        <title>Maternal inheritance of bifidobacteria.</title>
        <authorList>
            <person name="Lugli G.A."/>
            <person name="Duranti S."/>
            <person name="Milani C."/>
            <person name="Mancabelli L."/>
        </authorList>
    </citation>
    <scope>NUCLEOTIDE SEQUENCE [LARGE SCALE GENOMIC DNA]</scope>
    <source>
        <strain evidence="6 7">1899B</strain>
    </source>
</reference>
<dbReference type="SUPFAM" id="SSF51445">
    <property type="entry name" value="(Trans)glycosidases"/>
    <property type="match status" value="1"/>
</dbReference>
<dbReference type="GO" id="GO:0009253">
    <property type="term" value="P:peptidoglycan catabolic process"/>
    <property type="evidence" value="ECO:0007669"/>
    <property type="project" value="InterPro"/>
</dbReference>
<dbReference type="Proteomes" id="UP000192666">
    <property type="component" value="Unassembled WGS sequence"/>
</dbReference>
<dbReference type="SMART" id="SM00257">
    <property type="entry name" value="LysM"/>
    <property type="match status" value="2"/>
</dbReference>
<dbReference type="Gene3D" id="3.20.20.80">
    <property type="entry name" value="Glycosidases"/>
    <property type="match status" value="1"/>
</dbReference>
<dbReference type="InterPro" id="IPR002053">
    <property type="entry name" value="Glyco_hydro_25"/>
</dbReference>
<evidence type="ECO:0000259" key="5">
    <source>
        <dbReference type="PROSITE" id="PS51782"/>
    </source>
</evidence>
<dbReference type="GO" id="GO:0016052">
    <property type="term" value="P:carbohydrate catabolic process"/>
    <property type="evidence" value="ECO:0007669"/>
    <property type="project" value="TreeGrafter"/>
</dbReference>
<dbReference type="InterPro" id="IPR018392">
    <property type="entry name" value="LysM"/>
</dbReference>
<dbReference type="PROSITE" id="PS51257">
    <property type="entry name" value="PROKAR_LIPOPROTEIN"/>
    <property type="match status" value="1"/>
</dbReference>
<evidence type="ECO:0000313" key="6">
    <source>
        <dbReference type="EMBL" id="OQM49804.1"/>
    </source>
</evidence>
<comment type="caution">
    <text evidence="6">The sequence shown here is derived from an EMBL/GenBank/DDBJ whole genome shotgun (WGS) entry which is preliminary data.</text>
</comment>
<dbReference type="GO" id="GO:0016998">
    <property type="term" value="P:cell wall macromolecule catabolic process"/>
    <property type="evidence" value="ECO:0007669"/>
    <property type="project" value="InterPro"/>
</dbReference>
<dbReference type="EMBL" id="NAQA01000006">
    <property type="protein sequence ID" value="OQM49804.1"/>
    <property type="molecule type" value="Genomic_DNA"/>
</dbReference>
<dbReference type="PANTHER" id="PTHR34135">
    <property type="entry name" value="LYSOZYME"/>
    <property type="match status" value="1"/>
</dbReference>
<dbReference type="CDD" id="cd00118">
    <property type="entry name" value="LysM"/>
    <property type="match status" value="2"/>
</dbReference>
<dbReference type="PROSITE" id="PS51904">
    <property type="entry name" value="GLYCOSYL_HYDROL_F25_2"/>
    <property type="match status" value="1"/>
</dbReference>
<dbReference type="GO" id="GO:0003796">
    <property type="term" value="F:lysozyme activity"/>
    <property type="evidence" value="ECO:0007669"/>
    <property type="project" value="InterPro"/>
</dbReference>
<evidence type="ECO:0000256" key="3">
    <source>
        <dbReference type="ARBA" id="ARBA00023295"/>
    </source>
</evidence>
<keyword evidence="3" id="KW-0326">Glycosidase</keyword>
<feature type="chain" id="PRO_5011963576" evidence="4">
    <location>
        <begin position="33"/>
        <end position="411"/>
    </location>
</feature>
<dbReference type="Gene3D" id="3.10.350.10">
    <property type="entry name" value="LysM domain"/>
    <property type="match status" value="1"/>
</dbReference>
<dbReference type="PANTHER" id="PTHR34135:SF2">
    <property type="entry name" value="LYSOZYME"/>
    <property type="match status" value="1"/>
</dbReference>
<dbReference type="InterPro" id="IPR017853">
    <property type="entry name" value="GH"/>
</dbReference>
<dbReference type="InterPro" id="IPR036779">
    <property type="entry name" value="LysM_dom_sf"/>
</dbReference>
<dbReference type="RefSeq" id="WP_080788981.1">
    <property type="nucleotide sequence ID" value="NZ_NAQA01000006.1"/>
</dbReference>
<feature type="domain" description="LysM" evidence="5">
    <location>
        <begin position="368"/>
        <end position="411"/>
    </location>
</feature>
<keyword evidence="4" id="KW-0732">Signal</keyword>
<keyword evidence="2 6" id="KW-0378">Hydrolase</keyword>
<gene>
    <name evidence="6" type="ORF">B5782_1553</name>
</gene>
<evidence type="ECO:0000313" key="7">
    <source>
        <dbReference type="Proteomes" id="UP000192666"/>
    </source>
</evidence>
<evidence type="ECO:0000256" key="1">
    <source>
        <dbReference type="ARBA" id="ARBA00010646"/>
    </source>
</evidence>
<evidence type="ECO:0000256" key="2">
    <source>
        <dbReference type="ARBA" id="ARBA00022801"/>
    </source>
</evidence>
<organism evidence="6 7">
    <name type="scientific">Bifidobacterium catenulatum</name>
    <dbReference type="NCBI Taxonomy" id="1686"/>
    <lineage>
        <taxon>Bacteria</taxon>
        <taxon>Bacillati</taxon>
        <taxon>Actinomycetota</taxon>
        <taxon>Actinomycetes</taxon>
        <taxon>Bifidobacteriales</taxon>
        <taxon>Bifidobacteriaceae</taxon>
        <taxon>Bifidobacterium</taxon>
    </lineage>
</organism>
<dbReference type="SUPFAM" id="SSF54106">
    <property type="entry name" value="LysM domain"/>
    <property type="match status" value="1"/>
</dbReference>
<feature type="signal peptide" evidence="4">
    <location>
        <begin position="1"/>
        <end position="32"/>
    </location>
</feature>